<dbReference type="EMBL" id="LT575490">
    <property type="protein sequence ID" value="SAY46203.1"/>
    <property type="molecule type" value="Genomic_DNA"/>
</dbReference>
<dbReference type="PIRSF" id="PIRSF020680">
    <property type="entry name" value="PhnH"/>
    <property type="match status" value="1"/>
</dbReference>
<reference evidence="1" key="1">
    <citation type="submission" date="2016-05" db="EMBL/GenBank/DDBJ databases">
        <authorList>
            <person name="Cock P.J.A."/>
            <person name="Cock P.J.A."/>
        </authorList>
    </citation>
    <scope>NUCLEOTIDE SEQUENCE</scope>
    <source>
        <strain evidence="1">PWN146_assembly</strain>
    </source>
</reference>
<dbReference type="GO" id="GO:0019634">
    <property type="term" value="P:organic phosphonate metabolic process"/>
    <property type="evidence" value="ECO:0007669"/>
    <property type="project" value="InterPro"/>
</dbReference>
<dbReference type="Gene3D" id="3.40.50.11310">
    <property type="entry name" value="Bacterial phosphonate metabolism protein PhnH"/>
    <property type="match status" value="1"/>
</dbReference>
<proteinExistence type="predicted"/>
<sequence length="193" mass="20668">MSLLTGFEQPIDQSQHAFRLILKALSEPGHRVTLPAGPAWAPLNAASTAALLTLADQETPLQLCAALKSEQVLTNIRFHSGAPLAATAQEVCFALFDEQLQAADLQALPHGTEISPECGATVIVQLAELENGAALRLTGPGIESQRLIAPRLPPALLDYLVNRPQRFPLGLDILLTCGDRLLAIPRTTRVEVC</sequence>
<gene>
    <name evidence="1" type="primary">phnH</name>
    <name evidence="1" type="ORF">PWN146_04968</name>
</gene>
<protein>
    <submittedName>
        <fullName evidence="1">Alpha-D-ribose 1-methylphosphonate 5-triphosphate synthase subunit PhnH</fullName>
        <ecNumber evidence="1">2.7.8.37</ecNumber>
    </submittedName>
</protein>
<evidence type="ECO:0000313" key="1">
    <source>
        <dbReference type="EMBL" id="SAY46203.1"/>
    </source>
</evidence>
<dbReference type="EC" id="2.7.8.37" evidence="1"/>
<dbReference type="NCBIfam" id="TIGR03292">
    <property type="entry name" value="PhnH_redo"/>
    <property type="match status" value="1"/>
</dbReference>
<keyword evidence="1" id="KW-0808">Transferase</keyword>
<dbReference type="GO" id="GO:0061693">
    <property type="term" value="F:alpha-D-ribose 1-methylphosphonate 5-triphosphate synthase activity"/>
    <property type="evidence" value="ECO:0007669"/>
    <property type="project" value="UniProtKB-EC"/>
</dbReference>
<organism evidence="1">
    <name type="scientific">Serratia marcescens</name>
    <dbReference type="NCBI Taxonomy" id="615"/>
    <lineage>
        <taxon>Bacteria</taxon>
        <taxon>Pseudomonadati</taxon>
        <taxon>Pseudomonadota</taxon>
        <taxon>Gammaproteobacteria</taxon>
        <taxon>Enterobacterales</taxon>
        <taxon>Yersiniaceae</taxon>
        <taxon>Serratia</taxon>
    </lineage>
</organism>
<dbReference type="RefSeq" id="WP_043139217.1">
    <property type="nucleotide sequence ID" value="NZ_CP166036.1"/>
</dbReference>
<dbReference type="InterPro" id="IPR038058">
    <property type="entry name" value="PhnH-like_sp"/>
</dbReference>
<dbReference type="PATRIC" id="fig|615.97.peg.2063"/>
<dbReference type="InterPro" id="IPR008772">
    <property type="entry name" value="Phosphonate_metab_PhnH"/>
</dbReference>
<dbReference type="Pfam" id="PF05845">
    <property type="entry name" value="PhnH"/>
    <property type="match status" value="1"/>
</dbReference>
<name>A0A1C3HMC7_SERMA</name>
<dbReference type="AlphaFoldDB" id="A0A1C3HMC7"/>
<dbReference type="SUPFAM" id="SSF159709">
    <property type="entry name" value="PhnH-like"/>
    <property type="match status" value="1"/>
</dbReference>
<accession>A0A1C3HMC7</accession>